<sequence length="57" mass="6346">MDVAPQRLVTRRNSEISAIMKISNKILFCKAANKGYSSRKGKFRSDKLSTTAVVSQN</sequence>
<proteinExistence type="predicted"/>
<gene>
    <name evidence="1" type="ORF">T11_8753</name>
</gene>
<keyword evidence="2" id="KW-1185">Reference proteome</keyword>
<protein>
    <submittedName>
        <fullName evidence="1">Uncharacterized protein</fullName>
    </submittedName>
</protein>
<reference evidence="1 2" key="1">
    <citation type="submission" date="2015-01" db="EMBL/GenBank/DDBJ databases">
        <title>Evolution of Trichinella species and genotypes.</title>
        <authorList>
            <person name="Korhonen P.K."/>
            <person name="Edoardo P."/>
            <person name="Giuseppe L.R."/>
            <person name="Gasser R.B."/>
        </authorList>
    </citation>
    <scope>NUCLEOTIDE SEQUENCE [LARGE SCALE GENOMIC DNA]</scope>
    <source>
        <strain evidence="1">ISS1029</strain>
    </source>
</reference>
<dbReference type="EMBL" id="JYDP01003489">
    <property type="protein sequence ID" value="KRY95741.1"/>
    <property type="molecule type" value="Genomic_DNA"/>
</dbReference>
<dbReference type="Proteomes" id="UP000055024">
    <property type="component" value="Unassembled WGS sequence"/>
</dbReference>
<evidence type="ECO:0000313" key="2">
    <source>
        <dbReference type="Proteomes" id="UP000055024"/>
    </source>
</evidence>
<evidence type="ECO:0000313" key="1">
    <source>
        <dbReference type="EMBL" id="KRY95741.1"/>
    </source>
</evidence>
<comment type="caution">
    <text evidence="1">The sequence shown here is derived from an EMBL/GenBank/DDBJ whole genome shotgun (WGS) entry which is preliminary data.</text>
</comment>
<dbReference type="AlphaFoldDB" id="A0A0V1GBY8"/>
<accession>A0A0V1GBY8</accession>
<organism evidence="1 2">
    <name type="scientific">Trichinella zimbabwensis</name>
    <dbReference type="NCBI Taxonomy" id="268475"/>
    <lineage>
        <taxon>Eukaryota</taxon>
        <taxon>Metazoa</taxon>
        <taxon>Ecdysozoa</taxon>
        <taxon>Nematoda</taxon>
        <taxon>Enoplea</taxon>
        <taxon>Dorylaimia</taxon>
        <taxon>Trichinellida</taxon>
        <taxon>Trichinellidae</taxon>
        <taxon>Trichinella</taxon>
    </lineage>
</organism>
<dbReference type="OrthoDB" id="5932439at2759"/>
<name>A0A0V1GBY8_9BILA</name>